<protein>
    <submittedName>
        <fullName evidence="4">Uncharacterized protein LOC107272487</fullName>
    </submittedName>
</protein>
<feature type="region of interest" description="Disordered" evidence="1">
    <location>
        <begin position="160"/>
        <end position="187"/>
    </location>
</feature>
<dbReference type="KEGG" id="ccin:107272487"/>
<dbReference type="RefSeq" id="XP_015605171.2">
    <property type="nucleotide sequence ID" value="XM_015749685.2"/>
</dbReference>
<feature type="domain" description="DUF4729" evidence="2">
    <location>
        <begin position="237"/>
        <end position="426"/>
    </location>
</feature>
<evidence type="ECO:0000313" key="4">
    <source>
        <dbReference type="RefSeq" id="XP_015605171.2"/>
    </source>
</evidence>
<keyword evidence="3" id="KW-1185">Reference proteome</keyword>
<proteinExistence type="predicted"/>
<dbReference type="Proteomes" id="UP000694920">
    <property type="component" value="Unplaced"/>
</dbReference>
<accession>A0AAJ7CAQ1</accession>
<evidence type="ECO:0000256" key="1">
    <source>
        <dbReference type="SAM" id="MobiDB-lite"/>
    </source>
</evidence>
<evidence type="ECO:0000313" key="3">
    <source>
        <dbReference type="Proteomes" id="UP000694920"/>
    </source>
</evidence>
<gene>
    <name evidence="4" type="primary">LOC107272487</name>
</gene>
<evidence type="ECO:0000259" key="2">
    <source>
        <dbReference type="Pfam" id="PF15866"/>
    </source>
</evidence>
<sequence>MEGINRFSRTDENFVNSHKDRKTLAMGNADEDEEAEEEEREKKYKEREILRYPRSSLCTVCHVEAINANPDDFSNRYEPLACSQGHLLCYRCIKKFAIRSDVGCILCDVESQRSNSSCSRDSNTSLKKTNKPYEVQNVMSGSNVHDYHVNPWVRGYPSISKPVPKKRQPRYGSAMHGNDSTTDWETDLTDTHDRRTVNEARQQSSYCSIIKDEEQVSPSQMKIGNQGTSECSRRPIRCPRLDCAVNVAFSSLTHHFLFDHPEVPILNVEPGAKSTLIVSFTALSCDSSRCLALLLVSGKLSGPATRLFSSGQIQQKYKNRLPLPVLAARLHSTSRYCSHNEGHACGEGHDEGDVIIAWVAGLDIGSSTRPLKCSIQAVDNIDNEGFRSLTYTGPVNSLRTAQKPREVFLSGDCVILHEGLINHITSDCTSLNVNVIIH</sequence>
<dbReference type="Pfam" id="PF15866">
    <property type="entry name" value="DUF4729"/>
    <property type="match status" value="1"/>
</dbReference>
<reference evidence="4" key="1">
    <citation type="submission" date="2025-08" db="UniProtKB">
        <authorList>
            <consortium name="RefSeq"/>
        </authorList>
    </citation>
    <scope>IDENTIFICATION</scope>
</reference>
<feature type="compositionally biased region" description="Acidic residues" evidence="1">
    <location>
        <begin position="29"/>
        <end position="39"/>
    </location>
</feature>
<name>A0AAJ7CAQ1_CEPCN</name>
<feature type="region of interest" description="Disordered" evidence="1">
    <location>
        <begin position="1"/>
        <end position="44"/>
    </location>
</feature>
<dbReference type="InterPro" id="IPR031732">
    <property type="entry name" value="DUF4729"/>
</dbReference>
<dbReference type="GeneID" id="107272487"/>
<dbReference type="AlphaFoldDB" id="A0AAJ7CAQ1"/>
<organism evidence="3 4">
    <name type="scientific">Cephus cinctus</name>
    <name type="common">Wheat stem sawfly</name>
    <dbReference type="NCBI Taxonomy" id="211228"/>
    <lineage>
        <taxon>Eukaryota</taxon>
        <taxon>Metazoa</taxon>
        <taxon>Ecdysozoa</taxon>
        <taxon>Arthropoda</taxon>
        <taxon>Hexapoda</taxon>
        <taxon>Insecta</taxon>
        <taxon>Pterygota</taxon>
        <taxon>Neoptera</taxon>
        <taxon>Endopterygota</taxon>
        <taxon>Hymenoptera</taxon>
        <taxon>Cephoidea</taxon>
        <taxon>Cephidae</taxon>
        <taxon>Cephus</taxon>
    </lineage>
</organism>